<dbReference type="PROSITE" id="PS51029">
    <property type="entry name" value="MADF"/>
    <property type="match status" value="1"/>
</dbReference>
<reference evidence="5" key="1">
    <citation type="submission" date="2022-05" db="EMBL/GenBank/DDBJ databases">
        <authorList>
            <person name="Okamura Y."/>
        </authorList>
    </citation>
    <scope>NUCLEOTIDE SEQUENCE</scope>
</reference>
<comment type="caution">
    <text evidence="5">The sequence shown here is derived from an EMBL/GenBank/DDBJ whole genome shotgun (WGS) entry which is preliminary data.</text>
</comment>
<dbReference type="AlphaFoldDB" id="A0A9P0TIL2"/>
<keyword evidence="1" id="KW-0539">Nucleus</keyword>
<protein>
    <recommendedName>
        <fullName evidence="7">MADF domain-containing protein</fullName>
    </recommendedName>
</protein>
<dbReference type="SMART" id="SM00595">
    <property type="entry name" value="MADF"/>
    <property type="match status" value="1"/>
</dbReference>
<dbReference type="Pfam" id="PF10545">
    <property type="entry name" value="MADF_DNA_bdg"/>
    <property type="match status" value="1"/>
</dbReference>
<keyword evidence="6" id="KW-1185">Reference proteome</keyword>
<dbReference type="InterPro" id="IPR039353">
    <property type="entry name" value="TF_Adf1"/>
</dbReference>
<feature type="compositionally biased region" description="Basic and acidic residues" evidence="2">
    <location>
        <begin position="130"/>
        <end position="140"/>
    </location>
</feature>
<dbReference type="PANTHER" id="PTHR12243">
    <property type="entry name" value="MADF DOMAIN TRANSCRIPTION FACTOR"/>
    <property type="match status" value="1"/>
</dbReference>
<evidence type="ECO:0000256" key="1">
    <source>
        <dbReference type="PROSITE-ProRule" id="PRU00371"/>
    </source>
</evidence>
<evidence type="ECO:0000259" key="3">
    <source>
        <dbReference type="PROSITE" id="PS51029"/>
    </source>
</evidence>
<dbReference type="GO" id="GO:0006357">
    <property type="term" value="P:regulation of transcription by RNA polymerase II"/>
    <property type="evidence" value="ECO:0007669"/>
    <property type="project" value="TreeGrafter"/>
</dbReference>
<accession>A0A9P0TIL2</accession>
<dbReference type="OrthoDB" id="7276605at2759"/>
<dbReference type="InterPro" id="IPR006578">
    <property type="entry name" value="MADF-dom"/>
</dbReference>
<organism evidence="5 6">
    <name type="scientific">Pieris brassicae</name>
    <name type="common">White butterfly</name>
    <name type="synonym">Large white butterfly</name>
    <dbReference type="NCBI Taxonomy" id="7116"/>
    <lineage>
        <taxon>Eukaryota</taxon>
        <taxon>Metazoa</taxon>
        <taxon>Ecdysozoa</taxon>
        <taxon>Arthropoda</taxon>
        <taxon>Hexapoda</taxon>
        <taxon>Insecta</taxon>
        <taxon>Pterygota</taxon>
        <taxon>Neoptera</taxon>
        <taxon>Endopterygota</taxon>
        <taxon>Lepidoptera</taxon>
        <taxon>Glossata</taxon>
        <taxon>Ditrysia</taxon>
        <taxon>Papilionoidea</taxon>
        <taxon>Pieridae</taxon>
        <taxon>Pierinae</taxon>
        <taxon>Pieris</taxon>
    </lineage>
</organism>
<feature type="domain" description="MADF" evidence="3">
    <location>
        <begin position="12"/>
        <end position="109"/>
    </location>
</feature>
<evidence type="ECO:0000313" key="6">
    <source>
        <dbReference type="Proteomes" id="UP001152562"/>
    </source>
</evidence>
<feature type="compositionally biased region" description="Basic residues" evidence="2">
    <location>
        <begin position="141"/>
        <end position="151"/>
    </location>
</feature>
<dbReference type="PROSITE" id="PS51031">
    <property type="entry name" value="BESS"/>
    <property type="match status" value="1"/>
</dbReference>
<dbReference type="InterPro" id="IPR004210">
    <property type="entry name" value="BESS_motif"/>
</dbReference>
<feature type="region of interest" description="Disordered" evidence="2">
    <location>
        <begin position="110"/>
        <end position="155"/>
    </location>
</feature>
<proteinExistence type="predicted"/>
<feature type="domain" description="BESS" evidence="4">
    <location>
        <begin position="174"/>
        <end position="213"/>
    </location>
</feature>
<dbReference type="EMBL" id="CALOZG010000010">
    <property type="protein sequence ID" value="CAH4030601.1"/>
    <property type="molecule type" value="Genomic_DNA"/>
</dbReference>
<evidence type="ECO:0000256" key="2">
    <source>
        <dbReference type="SAM" id="MobiDB-lite"/>
    </source>
</evidence>
<dbReference type="Pfam" id="PF02944">
    <property type="entry name" value="BESS"/>
    <property type="match status" value="1"/>
</dbReference>
<dbReference type="Proteomes" id="UP001152562">
    <property type="component" value="Unassembled WGS sequence"/>
</dbReference>
<evidence type="ECO:0008006" key="7">
    <source>
        <dbReference type="Google" id="ProtNLM"/>
    </source>
</evidence>
<name>A0A9P0TIL2_PIEBR</name>
<comment type="subcellular location">
    <subcellularLocation>
        <location evidence="1">Nucleus</location>
    </subcellularLocation>
</comment>
<gene>
    <name evidence="5" type="ORF">PIBRA_LOCUS7233</name>
</gene>
<sequence>MRDEEFAFNPVRLIEEVKKRPGLYDQGLHPLDREDKLTLWKEVGAALCSQWDTYDRAAAYDRVLQLQRKWRSLRDAYNRELRSRKTGVRVHRRVYVYFKKLKFLGGYEGEISSDSEHSNCATNEDLPEEDSTKTEPVEPTRKKRKKRRVKKPSSEFAPEEVEMPIFPVDVPDETDSDKLFLLSFLPEMKQFPLDIKMWARAQIANVMQEAVTAHMSKVLPSSSNERRFQIKQPRDSFD</sequence>
<dbReference type="GO" id="GO:0005634">
    <property type="term" value="C:nucleus"/>
    <property type="evidence" value="ECO:0007669"/>
    <property type="project" value="UniProtKB-SubCell"/>
</dbReference>
<evidence type="ECO:0000313" key="5">
    <source>
        <dbReference type="EMBL" id="CAH4030601.1"/>
    </source>
</evidence>
<dbReference type="GO" id="GO:0005667">
    <property type="term" value="C:transcription regulator complex"/>
    <property type="evidence" value="ECO:0007669"/>
    <property type="project" value="TreeGrafter"/>
</dbReference>
<dbReference type="PANTHER" id="PTHR12243:SF67">
    <property type="entry name" value="COREPRESSOR OF PANGOLIN, ISOFORM A-RELATED"/>
    <property type="match status" value="1"/>
</dbReference>
<dbReference type="GO" id="GO:0003677">
    <property type="term" value="F:DNA binding"/>
    <property type="evidence" value="ECO:0007669"/>
    <property type="project" value="InterPro"/>
</dbReference>
<evidence type="ECO:0000259" key="4">
    <source>
        <dbReference type="PROSITE" id="PS51031"/>
    </source>
</evidence>